<dbReference type="PANTHER" id="PTHR46579:SF1">
    <property type="entry name" value="F5_8 TYPE C DOMAIN-CONTAINING PROTEIN"/>
    <property type="match status" value="1"/>
</dbReference>
<dbReference type="AlphaFoldDB" id="A0A0L6V068"/>
<reference evidence="2 3" key="1">
    <citation type="submission" date="2015-08" db="EMBL/GenBank/DDBJ databases">
        <title>Next Generation Sequencing and Analysis of the Genome of Puccinia sorghi L Schw, the Causal Agent of Maize Common Rust.</title>
        <authorList>
            <person name="Rochi L."/>
            <person name="Burguener G."/>
            <person name="Darino M."/>
            <person name="Turjanski A."/>
            <person name="Kreff E."/>
            <person name="Dieguez M.J."/>
            <person name="Sacco F."/>
        </authorList>
    </citation>
    <scope>NUCLEOTIDE SEQUENCE [LARGE SCALE GENOMIC DNA]</scope>
    <source>
        <strain evidence="2 3">RO10H11247</strain>
    </source>
</reference>
<dbReference type="PANTHER" id="PTHR46579">
    <property type="entry name" value="F5/8 TYPE C DOMAIN-CONTAINING PROTEIN-RELATED"/>
    <property type="match status" value="1"/>
</dbReference>
<evidence type="ECO:0000313" key="2">
    <source>
        <dbReference type="EMBL" id="KNZ53515.1"/>
    </source>
</evidence>
<dbReference type="Proteomes" id="UP000037035">
    <property type="component" value="Unassembled WGS sequence"/>
</dbReference>
<dbReference type="EMBL" id="LAVV01008188">
    <property type="protein sequence ID" value="KNZ53515.1"/>
    <property type="molecule type" value="Genomic_DNA"/>
</dbReference>
<evidence type="ECO:0000313" key="3">
    <source>
        <dbReference type="Proteomes" id="UP000037035"/>
    </source>
</evidence>
<feature type="compositionally biased region" description="Low complexity" evidence="1">
    <location>
        <begin position="405"/>
        <end position="416"/>
    </location>
</feature>
<feature type="region of interest" description="Disordered" evidence="1">
    <location>
        <begin position="405"/>
        <end position="424"/>
    </location>
</feature>
<name>A0A0L6V068_9BASI</name>
<keyword evidence="3" id="KW-1185">Reference proteome</keyword>
<feature type="region of interest" description="Disordered" evidence="1">
    <location>
        <begin position="21"/>
        <end position="43"/>
    </location>
</feature>
<gene>
    <name evidence="2" type="ORF">VP01_3217g1</name>
</gene>
<accession>A0A0L6V068</accession>
<evidence type="ECO:0000256" key="1">
    <source>
        <dbReference type="SAM" id="MobiDB-lite"/>
    </source>
</evidence>
<protein>
    <submittedName>
        <fullName evidence="2">Uncharacterized protein</fullName>
    </submittedName>
</protein>
<dbReference type="VEuPathDB" id="FungiDB:VP01_3217g1"/>
<dbReference type="OrthoDB" id="2998386at2759"/>
<comment type="caution">
    <text evidence="2">The sequence shown here is derived from an EMBL/GenBank/DDBJ whole genome shotgun (WGS) entry which is preliminary data.</text>
</comment>
<sequence>MPQDHVVCICSRCGDLSFTDSNGQSQRGALVHPSTKSKHLKLDHSPKPTRILTDNQASEHLVVHRNTQVENLDHLRRKSTSSMNEVIMCFLVWLYLVCGLSQEKCRIARDHILAIINLFTHPKDNLEIVMAKDIRTILKHLNMNPDFTSYICCPKCYTLYPLETRQTQCLYKTTSRAPACGQDLIKPRNLPQRGVLPWVQPRTVYQPHAQYKSVYVTQDFEEWISWFLSLPHVEQSIEDWTERQSKGWKKTNPDKVEPNAQGSFLKLTFSLYVDWFNPFGNKLAGRQASFGVLALTCLDMPPHLRVRIPTFKFPNGRKQEINELCPGKLRHGRATISQSLQWREATTINAREKLFKQYGVRWSELNRLPYWNPANNVVLGMMHNWYEGVLQHHFRIRWGFNANTNTPRSNSSTNDDSNSDDLQDENSTLTITEKENLQKLLPTVFSPPGIASIPKGVGTASNGKLKASEWHSLFSTHLPLVALEAFGGAWSAGNRDRKLALLNNLCSLIECTHFVESRLITEDSCAKFDFNYKTYCGTSEPLFEGISIRPNHHYALHIGQLSRQFGPLINLSEFGGERLNGILQSLSTNNLLGQMEGSMIKRFCQIQRLAHKKEFSKLSTTSPNKDVNTHLTLEIYEVLLFHLRKTNVLLRDYREVPHPIGAKVLTRNVTKISRAEIKNGMHVSAKKPQNGVWWDCNGQRSFGFVIDIFQVPDVDDGSTQVVISRTDLVDLRDVADVDLEWPAILSRMKVAVGVVAPECYNLIQVSSIGGQYVYRELSLGVLGNKFDLVLWMAVEHLTVLDPDPMELLSRVVE</sequence>
<organism evidence="2 3">
    <name type="scientific">Puccinia sorghi</name>
    <dbReference type="NCBI Taxonomy" id="27349"/>
    <lineage>
        <taxon>Eukaryota</taxon>
        <taxon>Fungi</taxon>
        <taxon>Dikarya</taxon>
        <taxon>Basidiomycota</taxon>
        <taxon>Pucciniomycotina</taxon>
        <taxon>Pucciniomycetes</taxon>
        <taxon>Pucciniales</taxon>
        <taxon>Pucciniaceae</taxon>
        <taxon>Puccinia</taxon>
    </lineage>
</organism>
<proteinExistence type="predicted"/>
<dbReference type="STRING" id="27349.A0A0L6V068"/>